<dbReference type="AlphaFoldDB" id="A0AA43M9S6"/>
<dbReference type="Proteomes" id="UP001161160">
    <property type="component" value="Unassembled WGS sequence"/>
</dbReference>
<accession>A0AA43M9S6</accession>
<protein>
    <submittedName>
        <fullName evidence="1">Uncharacterized protein</fullName>
    </submittedName>
</protein>
<evidence type="ECO:0000313" key="2">
    <source>
        <dbReference type="Proteomes" id="UP001161160"/>
    </source>
</evidence>
<evidence type="ECO:0000313" key="1">
    <source>
        <dbReference type="EMBL" id="MDH6504796.1"/>
    </source>
</evidence>
<name>A0AA43M9S6_9BURK</name>
<reference evidence="1" key="1">
    <citation type="submission" date="2023-04" db="EMBL/GenBank/DDBJ databases">
        <title>Genome Encyclopedia of Bacteria and Archaea VI: Functional Genomics of Type Strains.</title>
        <authorList>
            <person name="Whitman W."/>
        </authorList>
    </citation>
    <scope>NUCLEOTIDE SEQUENCE</scope>
    <source>
        <strain evidence="1">Enz.4-51</strain>
    </source>
</reference>
<keyword evidence="2" id="KW-1185">Reference proteome</keyword>
<sequence length="59" mass="6849">MKLKNMNEFVRSAAVRSRGPRQTYNLGFGDETRGFAVEVSGGRMIEKSSRRKIFYQLYN</sequence>
<dbReference type="EMBL" id="JARXYA010000015">
    <property type="protein sequence ID" value="MDH6504796.1"/>
    <property type="molecule type" value="Genomic_DNA"/>
</dbReference>
<gene>
    <name evidence="1" type="ORF">M2127_002125</name>
</gene>
<proteinExistence type="predicted"/>
<organism evidence="1 2">
    <name type="scientific">Polynucleobacter sphagniphilus</name>
    <dbReference type="NCBI Taxonomy" id="1743169"/>
    <lineage>
        <taxon>Bacteria</taxon>
        <taxon>Pseudomonadati</taxon>
        <taxon>Pseudomonadota</taxon>
        <taxon>Betaproteobacteria</taxon>
        <taxon>Burkholderiales</taxon>
        <taxon>Burkholderiaceae</taxon>
        <taxon>Polynucleobacter</taxon>
    </lineage>
</organism>
<dbReference type="RefSeq" id="WP_280757035.1">
    <property type="nucleotide sequence ID" value="NZ_JARXXW010000007.1"/>
</dbReference>
<comment type="caution">
    <text evidence="1">The sequence shown here is derived from an EMBL/GenBank/DDBJ whole genome shotgun (WGS) entry which is preliminary data.</text>
</comment>